<organism evidence="1 2">
    <name type="scientific">Synaphobranchus kaupii</name>
    <name type="common">Kaup's arrowtooth eel</name>
    <dbReference type="NCBI Taxonomy" id="118154"/>
    <lineage>
        <taxon>Eukaryota</taxon>
        <taxon>Metazoa</taxon>
        <taxon>Chordata</taxon>
        <taxon>Craniata</taxon>
        <taxon>Vertebrata</taxon>
        <taxon>Euteleostomi</taxon>
        <taxon>Actinopterygii</taxon>
        <taxon>Neopterygii</taxon>
        <taxon>Teleostei</taxon>
        <taxon>Anguilliformes</taxon>
        <taxon>Synaphobranchidae</taxon>
        <taxon>Synaphobranchus</taxon>
    </lineage>
</organism>
<name>A0A9Q1J3Q3_SYNKA</name>
<dbReference type="EMBL" id="JAINUF010000004">
    <property type="protein sequence ID" value="KAJ8365719.1"/>
    <property type="molecule type" value="Genomic_DNA"/>
</dbReference>
<dbReference type="AlphaFoldDB" id="A0A9Q1J3Q3"/>
<accession>A0A9Q1J3Q3</accession>
<proteinExistence type="predicted"/>
<dbReference type="Proteomes" id="UP001152622">
    <property type="component" value="Chromosome 4"/>
</dbReference>
<reference evidence="1" key="1">
    <citation type="journal article" date="2023" name="Science">
        <title>Genome structures resolve the early diversification of teleost fishes.</title>
        <authorList>
            <person name="Parey E."/>
            <person name="Louis A."/>
            <person name="Montfort J."/>
            <person name="Bouchez O."/>
            <person name="Roques C."/>
            <person name="Iampietro C."/>
            <person name="Lluch J."/>
            <person name="Castinel A."/>
            <person name="Donnadieu C."/>
            <person name="Desvignes T."/>
            <person name="Floi Bucao C."/>
            <person name="Jouanno E."/>
            <person name="Wen M."/>
            <person name="Mejri S."/>
            <person name="Dirks R."/>
            <person name="Jansen H."/>
            <person name="Henkel C."/>
            <person name="Chen W.J."/>
            <person name="Zahm M."/>
            <person name="Cabau C."/>
            <person name="Klopp C."/>
            <person name="Thompson A.W."/>
            <person name="Robinson-Rechavi M."/>
            <person name="Braasch I."/>
            <person name="Lecointre G."/>
            <person name="Bobe J."/>
            <person name="Postlethwait J.H."/>
            <person name="Berthelot C."/>
            <person name="Roest Crollius H."/>
            <person name="Guiguen Y."/>
        </authorList>
    </citation>
    <scope>NUCLEOTIDE SEQUENCE</scope>
    <source>
        <strain evidence="1">WJC10195</strain>
    </source>
</reference>
<comment type="caution">
    <text evidence="1">The sequence shown here is derived from an EMBL/GenBank/DDBJ whole genome shotgun (WGS) entry which is preliminary data.</text>
</comment>
<evidence type="ECO:0000313" key="2">
    <source>
        <dbReference type="Proteomes" id="UP001152622"/>
    </source>
</evidence>
<evidence type="ECO:0000313" key="1">
    <source>
        <dbReference type="EMBL" id="KAJ8365719.1"/>
    </source>
</evidence>
<gene>
    <name evidence="1" type="ORF">SKAU_G00145500</name>
</gene>
<sequence>MAAGGPILNDVCGAGGVPARLREGVRYAAHPLGFLSSRSVPRSGGWRGPSGVPGSAFCQTRLDCTAHQRPASEHCRSGNGFPQL</sequence>
<protein>
    <submittedName>
        <fullName evidence="1">Uncharacterized protein</fullName>
    </submittedName>
</protein>
<keyword evidence="2" id="KW-1185">Reference proteome</keyword>